<dbReference type="STRING" id="1198245.SAMN05444858_10264"/>
<dbReference type="RefSeq" id="WP_076467531.1">
    <property type="nucleotide sequence ID" value="NZ_FTNF01000002.1"/>
</dbReference>
<sequence length="325" mass="36487">METGQVFVSYCRDDEDLARALRDRLHDASIDCFIDSSRIRAGDHWRSAIVSALHESAAVVVVCTNRSVQSHEVTFEWSYASGLRLPVIPVIYEPSLALPAGLDGLDRLDFVDPRGRQWDRLVSRIMEARAENSATVAHLVRLGISNVFSDRQELFRRFTVSQVLDRIATSSDLLVVGRSLEAWAREFRGVWTACETRSIRARFALVDPALPKDSWMTPSAYATLDVQPSVEKFRLMPHLSPQAEGSFELYFLPNAPLFSFTYYQDLIGPCGILEIGAGLPFEKRHSFILRATDSSQASLLESILATCESMLTERVPAFTLESREP</sequence>
<evidence type="ECO:0000259" key="1">
    <source>
        <dbReference type="PROSITE" id="PS50104"/>
    </source>
</evidence>
<name>A0A1N6S1Y7_9ACTN</name>
<dbReference type="InterPro" id="IPR000157">
    <property type="entry name" value="TIR_dom"/>
</dbReference>
<dbReference type="AlphaFoldDB" id="A0A1N6S1Y7"/>
<dbReference type="OrthoDB" id="279734at2"/>
<dbReference type="GO" id="GO:0007165">
    <property type="term" value="P:signal transduction"/>
    <property type="evidence" value="ECO:0007669"/>
    <property type="project" value="InterPro"/>
</dbReference>
<keyword evidence="3" id="KW-1185">Reference proteome</keyword>
<dbReference type="Pfam" id="PF13676">
    <property type="entry name" value="TIR_2"/>
    <property type="match status" value="1"/>
</dbReference>
<organism evidence="2 3">
    <name type="scientific">Micromonospora avicenniae</name>
    <dbReference type="NCBI Taxonomy" id="1198245"/>
    <lineage>
        <taxon>Bacteria</taxon>
        <taxon>Bacillati</taxon>
        <taxon>Actinomycetota</taxon>
        <taxon>Actinomycetes</taxon>
        <taxon>Micromonosporales</taxon>
        <taxon>Micromonosporaceae</taxon>
        <taxon>Micromonospora</taxon>
    </lineage>
</organism>
<dbReference type="SMART" id="SM00255">
    <property type="entry name" value="TIR"/>
    <property type="match status" value="1"/>
</dbReference>
<protein>
    <submittedName>
        <fullName evidence="2">TIR domain-containing protein</fullName>
    </submittedName>
</protein>
<evidence type="ECO:0000313" key="3">
    <source>
        <dbReference type="Proteomes" id="UP000186004"/>
    </source>
</evidence>
<gene>
    <name evidence="2" type="ORF">SAMN05444858_10264</name>
</gene>
<proteinExistence type="predicted"/>
<dbReference type="Proteomes" id="UP000186004">
    <property type="component" value="Unassembled WGS sequence"/>
</dbReference>
<evidence type="ECO:0000313" key="2">
    <source>
        <dbReference type="EMBL" id="SIQ35047.1"/>
    </source>
</evidence>
<accession>A0A1N6S1Y7</accession>
<dbReference type="Gene3D" id="3.40.50.10140">
    <property type="entry name" value="Toll/interleukin-1 receptor homology (TIR) domain"/>
    <property type="match status" value="1"/>
</dbReference>
<dbReference type="SUPFAM" id="SSF52200">
    <property type="entry name" value="Toll/Interleukin receptor TIR domain"/>
    <property type="match status" value="1"/>
</dbReference>
<dbReference type="InterPro" id="IPR035897">
    <property type="entry name" value="Toll_tir_struct_dom_sf"/>
</dbReference>
<reference evidence="2 3" key="1">
    <citation type="submission" date="2017-01" db="EMBL/GenBank/DDBJ databases">
        <authorList>
            <person name="Mah S.A."/>
            <person name="Swanson W.J."/>
            <person name="Moy G.W."/>
            <person name="Vacquier V.D."/>
        </authorList>
    </citation>
    <scope>NUCLEOTIDE SEQUENCE [LARGE SCALE GENOMIC DNA]</scope>
    <source>
        <strain evidence="2 3">DSM 45758</strain>
    </source>
</reference>
<feature type="domain" description="TIR" evidence="1">
    <location>
        <begin position="2"/>
        <end position="125"/>
    </location>
</feature>
<dbReference type="EMBL" id="FTNF01000002">
    <property type="protein sequence ID" value="SIQ35047.1"/>
    <property type="molecule type" value="Genomic_DNA"/>
</dbReference>
<dbReference type="PROSITE" id="PS50104">
    <property type="entry name" value="TIR"/>
    <property type="match status" value="1"/>
</dbReference>